<reference evidence="1 2" key="1">
    <citation type="journal article" date="2015" name="PLoS ONE">
        <title>Investigation of a Large Collection of Pseudomonas aeruginosa Bacteriophages Collected from a Single Environmental Source in Abidjan, Cote d'Ivoire.</title>
        <authorList>
            <person name="Essoh C."/>
            <person name="Latino L."/>
            <person name="Midoux C."/>
            <person name="Blouin Y."/>
            <person name="Loukou G."/>
            <person name="Nguetta S.P."/>
            <person name="Lathro S."/>
            <person name="Cablanmian A."/>
            <person name="Kouassi A.K."/>
            <person name="Vergnaud G."/>
            <person name="Pourcel C."/>
        </authorList>
    </citation>
    <scope>NUCLEOTIDE SEQUENCE [LARGE SCALE GENOMIC DNA]</scope>
    <source>
        <strain evidence="1">Ab05</strain>
    </source>
</reference>
<dbReference type="GO" id="GO:0004519">
    <property type="term" value="F:endonuclease activity"/>
    <property type="evidence" value="ECO:0007669"/>
    <property type="project" value="UniProtKB-KW"/>
</dbReference>
<protein>
    <submittedName>
        <fullName evidence="1">Putative endonuclease</fullName>
    </submittedName>
</protein>
<dbReference type="OrthoDB" id="27676at10239"/>
<dbReference type="SUPFAM" id="SSF54060">
    <property type="entry name" value="His-Me finger endonucleases"/>
    <property type="match status" value="1"/>
</dbReference>
<proteinExistence type="predicted"/>
<dbReference type="Pfam" id="PF02945">
    <property type="entry name" value="Endonuclease_7"/>
    <property type="match status" value="1"/>
</dbReference>
<dbReference type="Proteomes" id="UP000030229">
    <property type="component" value="Segment"/>
</dbReference>
<dbReference type="KEGG" id="vg:23680627"/>
<accession>A0A0A1IU93</accession>
<keyword evidence="1" id="KW-0255">Endonuclease</keyword>
<dbReference type="RefSeq" id="YP_009125725.1">
    <property type="nucleotide sequence ID" value="NC_026602.1"/>
</dbReference>
<organism evidence="1 2">
    <name type="scientific">Pseudomonas phage vB_PaeP_PAO1_Ab05</name>
    <dbReference type="NCBI Taxonomy" id="1548902"/>
    <lineage>
        <taxon>Viruses</taxon>
        <taxon>Duplodnaviria</taxon>
        <taxon>Heunggongvirae</taxon>
        <taxon>Uroviricota</taxon>
        <taxon>Caudoviricetes</taxon>
        <taxon>Autographivirales</taxon>
        <taxon>Autoscriptoviridae</taxon>
        <taxon>Krylovirinae</taxon>
        <taxon>Phikmvvirus</taxon>
        <taxon>Phikmvvirus Ab05</taxon>
    </lineage>
</organism>
<gene>
    <name evidence="1" type="primary">ORF27</name>
</gene>
<dbReference type="InterPro" id="IPR038563">
    <property type="entry name" value="Endonuclease_7_sf"/>
</dbReference>
<sequence>MTNEPKVYQIPRSQQRTFTLKLWAEQGKLCPICGKPIDISVKGEAVMDHDHETGLVRGVLHRSCNTAEGKITNAAGSWGCKSMRYSDIIPYLHSLLAYLEGPKHPLIYPLHKTDEEKHEAKLAKRRQAAAKRKAAMAVAKHNARNV</sequence>
<keyword evidence="1" id="KW-0540">Nuclease</keyword>
<name>A0A0A1IU93_9CAUD</name>
<keyword evidence="2" id="KW-1185">Reference proteome</keyword>
<dbReference type="GeneID" id="23680627"/>
<dbReference type="InterPro" id="IPR004211">
    <property type="entry name" value="Endonuclease_7"/>
</dbReference>
<dbReference type="EMBL" id="LN610574">
    <property type="protein sequence ID" value="CEF89288.1"/>
    <property type="molecule type" value="Genomic_DNA"/>
</dbReference>
<evidence type="ECO:0000313" key="1">
    <source>
        <dbReference type="EMBL" id="CEF89288.1"/>
    </source>
</evidence>
<keyword evidence="1" id="KW-0378">Hydrolase</keyword>
<evidence type="ECO:0000313" key="2">
    <source>
        <dbReference type="Proteomes" id="UP000030229"/>
    </source>
</evidence>
<dbReference type="InterPro" id="IPR044925">
    <property type="entry name" value="His-Me_finger_sf"/>
</dbReference>
<dbReference type="Gene3D" id="3.40.1800.10">
    <property type="entry name" value="His-Me finger endonucleases"/>
    <property type="match status" value="1"/>
</dbReference>